<evidence type="ECO:0008006" key="3">
    <source>
        <dbReference type="Google" id="ProtNLM"/>
    </source>
</evidence>
<evidence type="ECO:0000313" key="2">
    <source>
        <dbReference type="Proteomes" id="UP000252081"/>
    </source>
</evidence>
<gene>
    <name evidence="1" type="ORF">DRW42_07015</name>
</gene>
<dbReference type="Pfam" id="PF14112">
    <property type="entry name" value="DUF4284"/>
    <property type="match status" value="1"/>
</dbReference>
<dbReference type="AlphaFoldDB" id="A0A366L659"/>
<dbReference type="Proteomes" id="UP000252081">
    <property type="component" value="Unassembled WGS sequence"/>
</dbReference>
<keyword evidence="2" id="KW-1185">Reference proteome</keyword>
<evidence type="ECO:0000313" key="1">
    <source>
        <dbReference type="EMBL" id="RBQ08953.1"/>
    </source>
</evidence>
<organism evidence="1 2">
    <name type="scientific">Pedobacter miscanthi</name>
    <dbReference type="NCBI Taxonomy" id="2259170"/>
    <lineage>
        <taxon>Bacteria</taxon>
        <taxon>Pseudomonadati</taxon>
        <taxon>Bacteroidota</taxon>
        <taxon>Sphingobacteriia</taxon>
        <taxon>Sphingobacteriales</taxon>
        <taxon>Sphingobacteriaceae</taxon>
        <taxon>Pedobacter</taxon>
    </lineage>
</organism>
<comment type="caution">
    <text evidence="1">The sequence shown here is derived from an EMBL/GenBank/DDBJ whole genome shotgun (WGS) entry which is preliminary data.</text>
</comment>
<accession>A0A366L659</accession>
<reference evidence="1 2" key="1">
    <citation type="submission" date="2018-07" db="EMBL/GenBank/DDBJ databases">
        <title>A draft genome of a endophytic bacteria, a new species of Pedobacter.</title>
        <authorList>
            <person name="Zhang Z.D."/>
            <person name="Chen Z.J."/>
        </authorList>
    </citation>
    <scope>NUCLEOTIDE SEQUENCE [LARGE SCALE GENOMIC DNA]</scope>
    <source>
        <strain evidence="1 2">RS10</strain>
    </source>
</reference>
<dbReference type="InterPro" id="IPR025560">
    <property type="entry name" value="Imm22"/>
</dbReference>
<name>A0A366L659_9SPHI</name>
<dbReference type="EMBL" id="QNQU01000005">
    <property type="protein sequence ID" value="RBQ08953.1"/>
    <property type="molecule type" value="Genomic_DNA"/>
</dbReference>
<proteinExistence type="predicted"/>
<protein>
    <recommendedName>
        <fullName evidence="3">Immunity protein 22</fullName>
    </recommendedName>
</protein>
<sequence>MKFENKLGKTMYISPTERMKVIHLWMGNTALDEKTYYEYFEQEEKISHFGRNIGLDEEYDEDMIGILPIFEKPVTVQEVLQKKVPIDISSISAAIKAAGQAGINTVNAVFYITDSSITVKEPHQADYNGLSYIGAFKSAL</sequence>